<protein>
    <recommendedName>
        <fullName evidence="3">Metallo-beta-lactamase domain-containing protein</fullName>
    </recommendedName>
</protein>
<gene>
    <name evidence="1" type="ORF">K491DRAFT_710771</name>
</gene>
<dbReference type="InterPro" id="IPR036866">
    <property type="entry name" value="RibonucZ/Hydroxyglut_hydro"/>
</dbReference>
<reference evidence="1" key="1">
    <citation type="journal article" date="2020" name="Stud. Mycol.">
        <title>101 Dothideomycetes genomes: a test case for predicting lifestyles and emergence of pathogens.</title>
        <authorList>
            <person name="Haridas S."/>
            <person name="Albert R."/>
            <person name="Binder M."/>
            <person name="Bloem J."/>
            <person name="Labutti K."/>
            <person name="Salamov A."/>
            <person name="Andreopoulos B."/>
            <person name="Baker S."/>
            <person name="Barry K."/>
            <person name="Bills G."/>
            <person name="Bluhm B."/>
            <person name="Cannon C."/>
            <person name="Castanera R."/>
            <person name="Culley D."/>
            <person name="Daum C."/>
            <person name="Ezra D."/>
            <person name="Gonzalez J."/>
            <person name="Henrissat B."/>
            <person name="Kuo A."/>
            <person name="Liang C."/>
            <person name="Lipzen A."/>
            <person name="Lutzoni F."/>
            <person name="Magnuson J."/>
            <person name="Mondo S."/>
            <person name="Nolan M."/>
            <person name="Ohm R."/>
            <person name="Pangilinan J."/>
            <person name="Park H.-J."/>
            <person name="Ramirez L."/>
            <person name="Alfaro M."/>
            <person name="Sun H."/>
            <person name="Tritt A."/>
            <person name="Yoshinaga Y."/>
            <person name="Zwiers L.-H."/>
            <person name="Turgeon B."/>
            <person name="Goodwin S."/>
            <person name="Spatafora J."/>
            <person name="Crous P."/>
            <person name="Grigoriev I."/>
        </authorList>
    </citation>
    <scope>NUCLEOTIDE SEQUENCE</scope>
    <source>
        <strain evidence="1">CBS 122681</strain>
    </source>
</reference>
<proteinExistence type="predicted"/>
<name>A0A6A6TNB1_9PLEO</name>
<keyword evidence="2" id="KW-1185">Reference proteome</keyword>
<accession>A0A6A6TNB1</accession>
<dbReference type="Gene3D" id="3.60.15.10">
    <property type="entry name" value="Ribonuclease Z/Hydroxyacylglutathione hydrolase-like"/>
    <property type="match status" value="1"/>
</dbReference>
<sequence>MSLSVKALNGDTSFLLTFSPPIAPLSSPGLFPGSFTILIDPWLTGPATILSSLFSISEHKCKPCISSLRDLEQEPDIILISQDKPDHLNEQTLRQLPQDCESTILATPTAARKIRSWRYFQPQLVQALPRFDEEDAKSIFRLVLPPFSPRGSCGEVTITWLPAKRDLTGLHHAIGITYRAPCSVLSSHPGRYLDLPMSPPASPGSLRTIVSSPCTIVPSPYNDREKTLSVIYSPHGVPFADVIRSYASSHLVTEAALPLTALLHSFDRVQNPWYLGGNVSAGSPGGLQIARSLYAQTWIGAHDADKNNRGLSVKQIRIGKYTIDEIKKMLADDWGQKGKPYQIEVVTLASGEEHRIEKG</sequence>
<dbReference type="PANTHER" id="PTHR36142:SF5">
    <property type="entry name" value="METALLO-BETA-LACTAMASE DOMAIN-CONTAINING PROTEIN"/>
    <property type="match status" value="1"/>
</dbReference>
<dbReference type="PANTHER" id="PTHR36142">
    <property type="entry name" value="METALLO-HYDROLASE/OXIDOREDUCTASE SUPERFAMILY PROTEIN"/>
    <property type="match status" value="1"/>
</dbReference>
<evidence type="ECO:0008006" key="3">
    <source>
        <dbReference type="Google" id="ProtNLM"/>
    </source>
</evidence>
<dbReference type="OrthoDB" id="332863at2759"/>
<dbReference type="EMBL" id="MU004293">
    <property type="protein sequence ID" value="KAF2661555.1"/>
    <property type="molecule type" value="Genomic_DNA"/>
</dbReference>
<evidence type="ECO:0000313" key="2">
    <source>
        <dbReference type="Proteomes" id="UP000799324"/>
    </source>
</evidence>
<dbReference type="AlphaFoldDB" id="A0A6A6TNB1"/>
<dbReference type="Proteomes" id="UP000799324">
    <property type="component" value="Unassembled WGS sequence"/>
</dbReference>
<evidence type="ECO:0000313" key="1">
    <source>
        <dbReference type="EMBL" id="KAF2661555.1"/>
    </source>
</evidence>
<organism evidence="1 2">
    <name type="scientific">Lophiostoma macrostomum CBS 122681</name>
    <dbReference type="NCBI Taxonomy" id="1314788"/>
    <lineage>
        <taxon>Eukaryota</taxon>
        <taxon>Fungi</taxon>
        <taxon>Dikarya</taxon>
        <taxon>Ascomycota</taxon>
        <taxon>Pezizomycotina</taxon>
        <taxon>Dothideomycetes</taxon>
        <taxon>Pleosporomycetidae</taxon>
        <taxon>Pleosporales</taxon>
        <taxon>Lophiostomataceae</taxon>
        <taxon>Lophiostoma</taxon>
    </lineage>
</organism>